<accession>A0AB39BG81</accession>
<name>A0AB39BG81_9MICO</name>
<dbReference type="RefSeq" id="WP_368497799.1">
    <property type="nucleotide sequence ID" value="NZ_CP162511.1"/>
</dbReference>
<dbReference type="AlphaFoldDB" id="A0AB39BG81"/>
<evidence type="ECO:0000313" key="1">
    <source>
        <dbReference type="EMBL" id="XDI05411.1"/>
    </source>
</evidence>
<gene>
    <name evidence="1" type="ORF">ABFY20_19145</name>
</gene>
<dbReference type="EMBL" id="CP162511">
    <property type="protein sequence ID" value="XDI05411.1"/>
    <property type="molecule type" value="Genomic_DNA"/>
</dbReference>
<protein>
    <submittedName>
        <fullName evidence="1">Uncharacterized protein</fullName>
    </submittedName>
</protein>
<reference evidence="1" key="1">
    <citation type="submission" date="2024-05" db="EMBL/GenBank/DDBJ databases">
        <title>Herbiconiux sp. A18JL235.</title>
        <authorList>
            <person name="Zhang G."/>
        </authorList>
    </citation>
    <scope>NUCLEOTIDE SEQUENCE</scope>
    <source>
        <strain evidence="1">A18JL235</strain>
    </source>
</reference>
<sequence length="164" mass="18006">MATTFHEAQASILALNDDELPFVFEPTDAGVVGRWNYANQKWAAVLGAQSIDADYTLWVLLDEANGTFSFDERETVERSGLSAGGDGIGLSYERSTFRGHKKSYSFNLGAAILAKVTDRQGDHVGQTYGYTFDTDEIKQPVIDTLEAAGWEPRRKGLFGKLFGA</sequence>
<proteinExistence type="predicted"/>
<organism evidence="1">
    <name type="scientific">Herbiconiux sp. A18JL235</name>
    <dbReference type="NCBI Taxonomy" id="3152363"/>
    <lineage>
        <taxon>Bacteria</taxon>
        <taxon>Bacillati</taxon>
        <taxon>Actinomycetota</taxon>
        <taxon>Actinomycetes</taxon>
        <taxon>Micrococcales</taxon>
        <taxon>Microbacteriaceae</taxon>
        <taxon>Herbiconiux</taxon>
    </lineage>
</organism>